<dbReference type="GO" id="GO:0043565">
    <property type="term" value="F:sequence-specific DNA binding"/>
    <property type="evidence" value="ECO:0007669"/>
    <property type="project" value="InterPro"/>
</dbReference>
<dbReference type="SMART" id="SM00342">
    <property type="entry name" value="HTH_ARAC"/>
    <property type="match status" value="1"/>
</dbReference>
<dbReference type="Gene3D" id="1.10.10.60">
    <property type="entry name" value="Homeodomain-like"/>
    <property type="match status" value="1"/>
</dbReference>
<feature type="domain" description="HTH araC/xylS-type" evidence="4">
    <location>
        <begin position="212"/>
        <end position="313"/>
    </location>
</feature>
<dbReference type="EMBL" id="CP151764">
    <property type="protein sequence ID" value="WZU65586.1"/>
    <property type="molecule type" value="Genomic_DNA"/>
</dbReference>
<sequence>MGTVYATDHLNAEHRFEFWRDVICDAYLPIHCETPDAARFCGHIELDRLSKLDISRVTGSPQRITRGREHIARNSDAFFMLSVQLSDMCRLSQAGRSTVLHEGDFALYATSEPYELHCRADVDQLVLQIPTNALLARVPQAEMLTGQGVSASTEIGRLVSDQLRQCAASVVGQSALVQQHMQDMIIDLVAAGFSTLIDAQVELSRPDQLLLARAKAAIRDNLQNEMLTPDFVAQTVGMSQRNLARVFQRDGNTIAALIRQSRMEAIAADLVDPRLVSHSISQIACKWGITNFQHFSKAFKDAFGLTPRAYRATKRTLQ</sequence>
<evidence type="ECO:0000256" key="3">
    <source>
        <dbReference type="ARBA" id="ARBA00023163"/>
    </source>
</evidence>
<keyword evidence="1" id="KW-0805">Transcription regulation</keyword>
<dbReference type="KEGG" id="yrh:AABB31_00225"/>
<dbReference type="AlphaFoldDB" id="A0AAN0M5Q1"/>
<dbReference type="InterPro" id="IPR020449">
    <property type="entry name" value="Tscrpt_reg_AraC-type_HTH"/>
</dbReference>
<dbReference type="SUPFAM" id="SSF46689">
    <property type="entry name" value="Homeodomain-like"/>
    <property type="match status" value="1"/>
</dbReference>
<dbReference type="InterPro" id="IPR050204">
    <property type="entry name" value="AraC_XylS_family_regulators"/>
</dbReference>
<keyword evidence="3" id="KW-0804">Transcription</keyword>
<dbReference type="PROSITE" id="PS01124">
    <property type="entry name" value="HTH_ARAC_FAMILY_2"/>
    <property type="match status" value="1"/>
</dbReference>
<dbReference type="PRINTS" id="PR00032">
    <property type="entry name" value="HTHARAC"/>
</dbReference>
<dbReference type="PROSITE" id="PS00041">
    <property type="entry name" value="HTH_ARAC_FAMILY_1"/>
    <property type="match status" value="1"/>
</dbReference>
<dbReference type="GO" id="GO:0003700">
    <property type="term" value="F:DNA-binding transcription factor activity"/>
    <property type="evidence" value="ECO:0007669"/>
    <property type="project" value="InterPro"/>
</dbReference>
<dbReference type="RefSeq" id="WP_342074929.1">
    <property type="nucleotide sequence ID" value="NZ_CP151764.2"/>
</dbReference>
<organism evidence="5 6">
    <name type="scientific">Yoonia rhodophyticola</name>
    <dbReference type="NCBI Taxonomy" id="3137370"/>
    <lineage>
        <taxon>Bacteria</taxon>
        <taxon>Pseudomonadati</taxon>
        <taxon>Pseudomonadota</taxon>
        <taxon>Alphaproteobacteria</taxon>
        <taxon>Rhodobacterales</taxon>
        <taxon>Paracoccaceae</taxon>
        <taxon>Yoonia</taxon>
    </lineage>
</organism>
<protein>
    <submittedName>
        <fullName evidence="5">Helix-turn-helix domain-containing protein</fullName>
    </submittedName>
</protein>
<dbReference type="InterPro" id="IPR018062">
    <property type="entry name" value="HTH_AraC-typ_CS"/>
</dbReference>
<gene>
    <name evidence="5" type="ORF">AABB31_00225</name>
</gene>
<evidence type="ECO:0000256" key="1">
    <source>
        <dbReference type="ARBA" id="ARBA00023015"/>
    </source>
</evidence>
<geneLocation type="plasmid" evidence="5 6">
    <name>pSS1-5</name>
</geneLocation>
<proteinExistence type="predicted"/>
<dbReference type="PANTHER" id="PTHR46796">
    <property type="entry name" value="HTH-TYPE TRANSCRIPTIONAL ACTIVATOR RHAS-RELATED"/>
    <property type="match status" value="1"/>
</dbReference>
<keyword evidence="2" id="KW-0238">DNA-binding</keyword>
<dbReference type="InterPro" id="IPR009057">
    <property type="entry name" value="Homeodomain-like_sf"/>
</dbReference>
<dbReference type="InterPro" id="IPR018060">
    <property type="entry name" value="HTH_AraC"/>
</dbReference>
<reference evidence="5 6" key="2">
    <citation type="submission" date="2024-08" db="EMBL/GenBank/DDBJ databases">
        <title>Phylogenomic analyses of a clade within the roseobacter group suggest taxonomic reassignments of species of the genera Aestuariivita, Citreicella, Loktanella, Nautella, Pelagibaca, Ruegeria, Thalassobius, Thiobacimonas and Tropicibacter, and the proposal o.</title>
        <authorList>
            <person name="Jeon C.O."/>
        </authorList>
    </citation>
    <scope>NUCLEOTIDE SEQUENCE [LARGE SCALE GENOMIC DNA]</scope>
    <source>
        <strain evidence="5 6">SS1-5</strain>
        <plasmid evidence="5 6">pSS1-5</plasmid>
    </source>
</reference>
<evidence type="ECO:0000313" key="6">
    <source>
        <dbReference type="Proteomes" id="UP001470809"/>
    </source>
</evidence>
<dbReference type="Pfam" id="PF12833">
    <property type="entry name" value="HTH_18"/>
    <property type="match status" value="1"/>
</dbReference>
<dbReference type="Pfam" id="PF14525">
    <property type="entry name" value="AraC_binding_2"/>
    <property type="match status" value="1"/>
</dbReference>
<reference evidence="6" key="1">
    <citation type="submission" date="2024-04" db="EMBL/GenBank/DDBJ databases">
        <title>Phylogenomic analyses of a clade within the roseobacter group suggest taxonomic reassignments of species of the genera Aestuariivita, Citreicella, Loktanella, Nautella, Pelagibaca, Ruegeria, Thalassobius, Thiobacimonas and Tropicibacter, and the proposal o.</title>
        <authorList>
            <person name="Jeon C.O."/>
        </authorList>
    </citation>
    <scope>NUCLEOTIDE SEQUENCE [LARGE SCALE GENOMIC DNA]</scope>
    <source>
        <strain evidence="6">SS1-5</strain>
        <plasmid evidence="6">pSS1-5</plasmid>
    </source>
</reference>
<keyword evidence="5" id="KW-0614">Plasmid</keyword>
<evidence type="ECO:0000313" key="5">
    <source>
        <dbReference type="EMBL" id="WZU65586.1"/>
    </source>
</evidence>
<name>A0AAN0M5Q1_9RHOB</name>
<accession>A0AAN0M5Q1</accession>
<keyword evidence="6" id="KW-1185">Reference proteome</keyword>
<dbReference type="Proteomes" id="UP001470809">
    <property type="component" value="Plasmid pSS1-5"/>
</dbReference>
<evidence type="ECO:0000256" key="2">
    <source>
        <dbReference type="ARBA" id="ARBA00023125"/>
    </source>
</evidence>
<evidence type="ECO:0000259" key="4">
    <source>
        <dbReference type="PROSITE" id="PS01124"/>
    </source>
</evidence>
<dbReference type="PANTHER" id="PTHR46796:SF6">
    <property type="entry name" value="ARAC SUBFAMILY"/>
    <property type="match status" value="1"/>
</dbReference>
<dbReference type="InterPro" id="IPR035418">
    <property type="entry name" value="AraC-bd_2"/>
</dbReference>